<name>A0A7X3LG56_9BACL</name>
<dbReference type="Proteomes" id="UP000460318">
    <property type="component" value="Unassembled WGS sequence"/>
</dbReference>
<comment type="caution">
    <text evidence="2">The sequence shown here is derived from an EMBL/GenBank/DDBJ whole genome shotgun (WGS) entry which is preliminary data.</text>
</comment>
<proteinExistence type="predicted"/>
<sequence>MARTLLEEMGERLKSARINRKLTQMEVYRLTQIPTDTLLLYETAQTEPDLVTLSKLADTYRVSLDWLITGFEFHSGSRLFTAEKEVRRLQKIIDEQAHMLKTIQQVINGGANDSISAKCLGS</sequence>
<dbReference type="Gene3D" id="1.10.260.40">
    <property type="entry name" value="lambda repressor-like DNA-binding domains"/>
    <property type="match status" value="1"/>
</dbReference>
<dbReference type="PROSITE" id="PS50943">
    <property type="entry name" value="HTH_CROC1"/>
    <property type="match status" value="1"/>
</dbReference>
<evidence type="ECO:0000313" key="3">
    <source>
        <dbReference type="Proteomes" id="UP000460318"/>
    </source>
</evidence>
<feature type="domain" description="HTH cro/C1-type" evidence="1">
    <location>
        <begin position="13"/>
        <end position="67"/>
    </location>
</feature>
<keyword evidence="3" id="KW-1185">Reference proteome</keyword>
<organism evidence="2 3">
    <name type="scientific">Paenibacillus dendrobii</name>
    <dbReference type="NCBI Taxonomy" id="2691084"/>
    <lineage>
        <taxon>Bacteria</taxon>
        <taxon>Bacillati</taxon>
        <taxon>Bacillota</taxon>
        <taxon>Bacilli</taxon>
        <taxon>Bacillales</taxon>
        <taxon>Paenibacillaceae</taxon>
        <taxon>Paenibacillus</taxon>
    </lineage>
</organism>
<accession>A0A7X3LG56</accession>
<reference evidence="2 3" key="1">
    <citation type="submission" date="2019-12" db="EMBL/GenBank/DDBJ databases">
        <title>Paenibacillus sp. nov., an endophytic bacterium isolated from the stem of Dendrobium.</title>
        <authorList>
            <person name="Zhao R."/>
        </authorList>
    </citation>
    <scope>NUCLEOTIDE SEQUENCE [LARGE SCALE GENOMIC DNA]</scope>
    <source>
        <strain evidence="2 3">HJL G12</strain>
    </source>
</reference>
<dbReference type="InterPro" id="IPR001387">
    <property type="entry name" value="Cro/C1-type_HTH"/>
</dbReference>
<dbReference type="GO" id="GO:0003677">
    <property type="term" value="F:DNA binding"/>
    <property type="evidence" value="ECO:0007669"/>
    <property type="project" value="InterPro"/>
</dbReference>
<evidence type="ECO:0000259" key="1">
    <source>
        <dbReference type="PROSITE" id="PS50943"/>
    </source>
</evidence>
<dbReference type="Pfam" id="PF01381">
    <property type="entry name" value="HTH_3"/>
    <property type="match status" value="1"/>
</dbReference>
<evidence type="ECO:0000313" key="2">
    <source>
        <dbReference type="EMBL" id="MWV42143.1"/>
    </source>
</evidence>
<dbReference type="CDD" id="cd00093">
    <property type="entry name" value="HTH_XRE"/>
    <property type="match status" value="1"/>
</dbReference>
<dbReference type="SUPFAM" id="SSF47413">
    <property type="entry name" value="lambda repressor-like DNA-binding domains"/>
    <property type="match status" value="1"/>
</dbReference>
<dbReference type="RefSeq" id="WP_237391572.1">
    <property type="nucleotide sequence ID" value="NZ_WUBI01000001.1"/>
</dbReference>
<dbReference type="InterPro" id="IPR010982">
    <property type="entry name" value="Lambda_DNA-bd_dom_sf"/>
</dbReference>
<dbReference type="SMART" id="SM00530">
    <property type="entry name" value="HTH_XRE"/>
    <property type="match status" value="1"/>
</dbReference>
<protein>
    <submittedName>
        <fullName evidence="2">Helix-turn-helix domain-containing protein</fullName>
    </submittedName>
</protein>
<dbReference type="EMBL" id="WUBI01000001">
    <property type="protein sequence ID" value="MWV42143.1"/>
    <property type="molecule type" value="Genomic_DNA"/>
</dbReference>
<gene>
    <name evidence="2" type="ORF">GRF59_00735</name>
</gene>
<dbReference type="AlphaFoldDB" id="A0A7X3LG56"/>